<protein>
    <recommendedName>
        <fullName evidence="1">DNA2/NAM7 helicase-like C-terminal domain-containing protein</fullName>
    </recommendedName>
</protein>
<dbReference type="PANTHER" id="PTHR10887:SF341">
    <property type="entry name" value="NFX1-TYPE ZINC FINGER-CONTAINING PROTEIN 1"/>
    <property type="match status" value="1"/>
</dbReference>
<keyword evidence="3" id="KW-1185">Reference proteome</keyword>
<gene>
    <name evidence="2" type="ORF">Y1Q_0023995</name>
</gene>
<dbReference type="InterPro" id="IPR045055">
    <property type="entry name" value="DNA2/NAM7-like"/>
</dbReference>
<dbReference type="CDD" id="cd18808">
    <property type="entry name" value="SF1_C_Upf1"/>
    <property type="match status" value="1"/>
</dbReference>
<dbReference type="InterPro" id="IPR041679">
    <property type="entry name" value="DNA2/NAM7-like_C"/>
</dbReference>
<dbReference type="Gene3D" id="3.40.50.300">
    <property type="entry name" value="P-loop containing nucleotide triphosphate hydrolases"/>
    <property type="match status" value="1"/>
</dbReference>
<dbReference type="InterPro" id="IPR027417">
    <property type="entry name" value="P-loop_NTPase"/>
</dbReference>
<dbReference type="STRING" id="8496.A0A151NW13"/>
<feature type="domain" description="DNA2/NAM7 helicase-like C-terminal" evidence="1">
    <location>
        <begin position="37"/>
        <end position="169"/>
    </location>
</feature>
<dbReference type="EMBL" id="AKHW03001808">
    <property type="protein sequence ID" value="KYO40923.1"/>
    <property type="molecule type" value="Genomic_DNA"/>
</dbReference>
<sequence length="332" mass="36839">MLAYERAALAKKLETYKRDVAELAELTFQEELRVLQHSRVTGMTTTESSVLFIQHTGAETHDNQSKSYSSKFEACFLASLSRYLLEQGYPGSAITITITTLSPCHRQVMKTHTLMKSRDMRKVAVHAVDDFQGEENDILLLLLVGFLQDKNRLCVAFSWASKGFYRIGNLVCISAGSTSQPWANILRLLQDKNLGGDGRADAQCQNHPETLTGVKSSADFSRVPDGHCTLRCAVHLPRGHPCTRHCHPRDQDRCQLPCARLLSEHNHPCPGTCPETCLPCAKEVEKVIPTCGHWQMVPCSVPASEWVCQVPCEQLPKCEHPCTLHCGSPASA</sequence>
<evidence type="ECO:0000259" key="1">
    <source>
        <dbReference type="Pfam" id="PF13087"/>
    </source>
</evidence>
<dbReference type="InterPro" id="IPR047187">
    <property type="entry name" value="SF1_C_Upf1"/>
</dbReference>
<evidence type="ECO:0000313" key="3">
    <source>
        <dbReference type="Proteomes" id="UP000050525"/>
    </source>
</evidence>
<accession>A0A151NW13</accession>
<dbReference type="AlphaFoldDB" id="A0A151NW13"/>
<proteinExistence type="predicted"/>
<name>A0A151NW13_ALLMI</name>
<organism evidence="2 3">
    <name type="scientific">Alligator mississippiensis</name>
    <name type="common">American alligator</name>
    <dbReference type="NCBI Taxonomy" id="8496"/>
    <lineage>
        <taxon>Eukaryota</taxon>
        <taxon>Metazoa</taxon>
        <taxon>Chordata</taxon>
        <taxon>Craniata</taxon>
        <taxon>Vertebrata</taxon>
        <taxon>Euteleostomi</taxon>
        <taxon>Archelosauria</taxon>
        <taxon>Archosauria</taxon>
        <taxon>Crocodylia</taxon>
        <taxon>Alligatoridae</taxon>
        <taxon>Alligatorinae</taxon>
        <taxon>Alligator</taxon>
    </lineage>
</organism>
<dbReference type="PANTHER" id="PTHR10887">
    <property type="entry name" value="DNA2/NAM7 HELICASE FAMILY"/>
    <property type="match status" value="1"/>
</dbReference>
<dbReference type="GO" id="GO:0031380">
    <property type="term" value="C:nuclear RNA-directed RNA polymerase complex"/>
    <property type="evidence" value="ECO:0007669"/>
    <property type="project" value="TreeGrafter"/>
</dbReference>
<reference evidence="2 3" key="1">
    <citation type="journal article" date="2012" name="Genome Biol.">
        <title>Sequencing three crocodilian genomes to illuminate the evolution of archosaurs and amniotes.</title>
        <authorList>
            <person name="St John J.A."/>
            <person name="Braun E.L."/>
            <person name="Isberg S.R."/>
            <person name="Miles L.G."/>
            <person name="Chong A.Y."/>
            <person name="Gongora J."/>
            <person name="Dalzell P."/>
            <person name="Moran C."/>
            <person name="Bed'hom B."/>
            <person name="Abzhanov A."/>
            <person name="Burgess S.C."/>
            <person name="Cooksey A.M."/>
            <person name="Castoe T.A."/>
            <person name="Crawford N.G."/>
            <person name="Densmore L.D."/>
            <person name="Drew J.C."/>
            <person name="Edwards S.V."/>
            <person name="Faircloth B.C."/>
            <person name="Fujita M.K."/>
            <person name="Greenwold M.J."/>
            <person name="Hoffmann F.G."/>
            <person name="Howard J.M."/>
            <person name="Iguchi T."/>
            <person name="Janes D.E."/>
            <person name="Khan S.Y."/>
            <person name="Kohno S."/>
            <person name="de Koning A.J."/>
            <person name="Lance S.L."/>
            <person name="McCarthy F.M."/>
            <person name="McCormack J.E."/>
            <person name="Merchant M.E."/>
            <person name="Peterson D.G."/>
            <person name="Pollock D.D."/>
            <person name="Pourmand N."/>
            <person name="Raney B.J."/>
            <person name="Roessler K.A."/>
            <person name="Sanford J.R."/>
            <person name="Sawyer R.H."/>
            <person name="Schmidt C.J."/>
            <person name="Triplett E.W."/>
            <person name="Tuberville T.D."/>
            <person name="Venegas-Anaya M."/>
            <person name="Howard J.T."/>
            <person name="Jarvis E.D."/>
            <person name="Guillette L.J.Jr."/>
            <person name="Glenn T.C."/>
            <person name="Green R.E."/>
            <person name="Ray D.A."/>
        </authorList>
    </citation>
    <scope>NUCLEOTIDE SEQUENCE [LARGE SCALE GENOMIC DNA]</scope>
    <source>
        <strain evidence="2">KSC_2009_1</strain>
    </source>
</reference>
<dbReference type="Pfam" id="PF13087">
    <property type="entry name" value="AAA_12"/>
    <property type="match status" value="1"/>
</dbReference>
<dbReference type="Proteomes" id="UP000050525">
    <property type="component" value="Unassembled WGS sequence"/>
</dbReference>
<dbReference type="GO" id="GO:0031048">
    <property type="term" value="P:regulatory ncRNA-mediated heterochromatin formation"/>
    <property type="evidence" value="ECO:0007669"/>
    <property type="project" value="TreeGrafter"/>
</dbReference>
<evidence type="ECO:0000313" key="2">
    <source>
        <dbReference type="EMBL" id="KYO40923.1"/>
    </source>
</evidence>
<dbReference type="SUPFAM" id="SSF52540">
    <property type="entry name" value="P-loop containing nucleoside triphosphate hydrolases"/>
    <property type="match status" value="1"/>
</dbReference>
<comment type="caution">
    <text evidence="2">The sequence shown here is derived from an EMBL/GenBank/DDBJ whole genome shotgun (WGS) entry which is preliminary data.</text>
</comment>